<dbReference type="Proteomes" id="UP001281147">
    <property type="component" value="Unassembled WGS sequence"/>
</dbReference>
<protein>
    <submittedName>
        <fullName evidence="1">Uncharacterized protein</fullName>
    </submittedName>
</protein>
<sequence>MAGDHASVTQAQREEHYDSPEDFTSSTSSAEEGSSVDDKDTYEVQPCRETPVERRQGPERHDSLIDMPLIETLSINPAKEAGRLGQQCIFRVHTVKSPTTLDTSYGTLETASQRRRRERRSVGTQASQHEAGVGESKVTINVVETPRGRRSRRRVSPDRNRRGEIAIIESENEDDEEDDGDVRGCLRTRPSELRCFGGGGASVAKSKQLNGPKRAYPGVTPVSPSLPKKFHYRRTPESPQSPGKASGWRGTPTSPLWSRKEEARAIPVPPSWRAIGEVRIVTVSEEREEEE</sequence>
<name>A0ACC3MCF5_9PEZI</name>
<keyword evidence="2" id="KW-1185">Reference proteome</keyword>
<dbReference type="EMBL" id="JAUTXU010000383">
    <property type="protein sequence ID" value="KAK3681976.1"/>
    <property type="molecule type" value="Genomic_DNA"/>
</dbReference>
<gene>
    <name evidence="1" type="ORF">LTR37_020709</name>
</gene>
<evidence type="ECO:0000313" key="2">
    <source>
        <dbReference type="Proteomes" id="UP001281147"/>
    </source>
</evidence>
<comment type="caution">
    <text evidence="1">The sequence shown here is derived from an EMBL/GenBank/DDBJ whole genome shotgun (WGS) entry which is preliminary data.</text>
</comment>
<accession>A0ACC3MCF5</accession>
<organism evidence="1 2">
    <name type="scientific">Vermiconidia calcicola</name>
    <dbReference type="NCBI Taxonomy" id="1690605"/>
    <lineage>
        <taxon>Eukaryota</taxon>
        <taxon>Fungi</taxon>
        <taxon>Dikarya</taxon>
        <taxon>Ascomycota</taxon>
        <taxon>Pezizomycotina</taxon>
        <taxon>Dothideomycetes</taxon>
        <taxon>Dothideomycetidae</taxon>
        <taxon>Mycosphaerellales</taxon>
        <taxon>Extremaceae</taxon>
        <taxon>Vermiconidia</taxon>
    </lineage>
</organism>
<reference evidence="1" key="1">
    <citation type="submission" date="2023-07" db="EMBL/GenBank/DDBJ databases">
        <title>Black Yeasts Isolated from many extreme environments.</title>
        <authorList>
            <person name="Coleine C."/>
            <person name="Stajich J.E."/>
            <person name="Selbmann L."/>
        </authorList>
    </citation>
    <scope>NUCLEOTIDE SEQUENCE</scope>
    <source>
        <strain evidence="1">CCFEE 5714</strain>
    </source>
</reference>
<proteinExistence type="predicted"/>
<evidence type="ECO:0000313" key="1">
    <source>
        <dbReference type="EMBL" id="KAK3681976.1"/>
    </source>
</evidence>